<dbReference type="Gene3D" id="6.10.130.20">
    <property type="match status" value="1"/>
</dbReference>
<keyword evidence="13" id="KW-1185">Reference proteome</keyword>
<evidence type="ECO:0000256" key="3">
    <source>
        <dbReference type="ARBA" id="ARBA00022741"/>
    </source>
</evidence>
<reference evidence="12 13" key="1">
    <citation type="journal article" date="2010" name="Nature">
        <title>The genome of a songbird.</title>
        <authorList>
            <person name="Warren W.C."/>
            <person name="Clayton D.F."/>
            <person name="Ellegren H."/>
            <person name="Arnold A.P."/>
            <person name="Hillier L.W."/>
            <person name="Kunstner A."/>
            <person name="Searle S."/>
            <person name="White S."/>
            <person name="Vilella A.J."/>
            <person name="Fairley S."/>
            <person name="Heger A."/>
            <person name="Kong L."/>
            <person name="Ponting C.P."/>
            <person name="Jarvis E.D."/>
            <person name="Mello C.V."/>
            <person name="Minx P."/>
            <person name="Lovell P."/>
            <person name="Velho T.A."/>
            <person name="Ferris M."/>
            <person name="Balakrishnan C.N."/>
            <person name="Sinha S."/>
            <person name="Blatti C."/>
            <person name="London S.E."/>
            <person name="Li Y."/>
            <person name="Lin Y.C."/>
            <person name="George J."/>
            <person name="Sweedler J."/>
            <person name="Southey B."/>
            <person name="Gunaratne P."/>
            <person name="Watson M."/>
            <person name="Nam K."/>
            <person name="Backstrom N."/>
            <person name="Smeds L."/>
            <person name="Nabholz B."/>
            <person name="Itoh Y."/>
            <person name="Whitney O."/>
            <person name="Pfenning A.R."/>
            <person name="Howard J."/>
            <person name="Volker M."/>
            <person name="Skinner B.M."/>
            <person name="Griffin D.K."/>
            <person name="Ye L."/>
            <person name="McLaren W.M."/>
            <person name="Flicek P."/>
            <person name="Quesada V."/>
            <person name="Velasco G."/>
            <person name="Lopez-Otin C."/>
            <person name="Puente X.S."/>
            <person name="Olender T."/>
            <person name="Lancet D."/>
            <person name="Smit A.F."/>
            <person name="Hubley R."/>
            <person name="Konkel M.K."/>
            <person name="Walker J.A."/>
            <person name="Batzer M.A."/>
            <person name="Gu W."/>
            <person name="Pollock D.D."/>
            <person name="Chen L."/>
            <person name="Cheng Z."/>
            <person name="Eichler E.E."/>
            <person name="Stapley J."/>
            <person name="Slate J."/>
            <person name="Ekblom R."/>
            <person name="Birkhead T."/>
            <person name="Burke T."/>
            <person name="Burt D."/>
            <person name="Scharff C."/>
            <person name="Adam I."/>
            <person name="Richard H."/>
            <person name="Sultan M."/>
            <person name="Soldatov A."/>
            <person name="Lehrach H."/>
            <person name="Edwards S.V."/>
            <person name="Yang S.P."/>
            <person name="Li X."/>
            <person name="Graves T."/>
            <person name="Fulton L."/>
            <person name="Nelson J."/>
            <person name="Chinwalla A."/>
            <person name="Hou S."/>
            <person name="Mardis E.R."/>
            <person name="Wilson R.K."/>
        </authorList>
    </citation>
    <scope>NUCLEOTIDE SEQUENCE [LARGE SCALE GENOMIC DNA]</scope>
</reference>
<keyword evidence="8" id="KW-0175">Coiled coil</keyword>
<evidence type="ECO:0000256" key="8">
    <source>
        <dbReference type="SAM" id="Coils"/>
    </source>
</evidence>
<dbReference type="OMA" id="NCEKGVG"/>
<reference evidence="12" key="2">
    <citation type="submission" date="2025-08" db="UniProtKB">
        <authorList>
            <consortium name="Ensembl"/>
        </authorList>
    </citation>
    <scope>IDENTIFICATION</scope>
</reference>
<keyword evidence="6" id="KW-0137">Centromere</keyword>
<dbReference type="GO" id="GO:0051754">
    <property type="term" value="P:meiotic sister chromatid cohesion, centromeric"/>
    <property type="evidence" value="ECO:0007669"/>
    <property type="project" value="TreeGrafter"/>
</dbReference>
<dbReference type="PROSITE" id="PS51489">
    <property type="entry name" value="BUB1_N"/>
    <property type="match status" value="1"/>
</dbReference>
<evidence type="ECO:0000256" key="4">
    <source>
        <dbReference type="ARBA" id="ARBA00022838"/>
    </source>
</evidence>
<dbReference type="GO" id="GO:0005524">
    <property type="term" value="F:ATP binding"/>
    <property type="evidence" value="ECO:0007669"/>
    <property type="project" value="UniProtKB-UniRule"/>
</dbReference>
<dbReference type="PROSITE" id="PS50011">
    <property type="entry name" value="PROTEIN_KINASE_DOM"/>
    <property type="match status" value="1"/>
</dbReference>
<dbReference type="GeneTree" id="ENSGT00940000157865"/>
<dbReference type="InterPro" id="IPR013212">
    <property type="entry name" value="Mad3/Bub1_I"/>
</dbReference>
<proteinExistence type="predicted"/>
<feature type="region of interest" description="Disordered" evidence="9">
    <location>
        <begin position="164"/>
        <end position="188"/>
    </location>
</feature>
<dbReference type="FunFam" id="1.10.510.10:FF:000390">
    <property type="entry name" value="Mitotic checkpoint serine/threonine-protein kinase BUB1"/>
    <property type="match status" value="1"/>
</dbReference>
<dbReference type="InParanoid" id="H0ZAG9"/>
<dbReference type="PROSITE" id="PS00108">
    <property type="entry name" value="PROTEIN_KINASE_ST"/>
    <property type="match status" value="1"/>
</dbReference>
<evidence type="ECO:0000256" key="7">
    <source>
        <dbReference type="PROSITE-ProRule" id="PRU10141"/>
    </source>
</evidence>
<dbReference type="InterPro" id="IPR008271">
    <property type="entry name" value="Ser/Thr_kinase_AS"/>
</dbReference>
<feature type="coiled-coil region" evidence="8">
    <location>
        <begin position="255"/>
        <end position="302"/>
    </location>
</feature>
<dbReference type="InterPro" id="IPR015661">
    <property type="entry name" value="Bub1/Mad3"/>
</dbReference>
<dbReference type="SMART" id="SM00777">
    <property type="entry name" value="Mad3_BUB1_I"/>
    <property type="match status" value="1"/>
</dbReference>
<feature type="domain" description="Protein kinase" evidence="10">
    <location>
        <begin position="792"/>
        <end position="1092"/>
    </location>
</feature>
<feature type="region of interest" description="Disordered" evidence="9">
    <location>
        <begin position="312"/>
        <end position="393"/>
    </location>
</feature>
<dbReference type="InterPro" id="IPR011009">
    <property type="entry name" value="Kinase-like_dom_sf"/>
</dbReference>
<dbReference type="Proteomes" id="UP000007754">
    <property type="component" value="Chromosome 3"/>
</dbReference>
<evidence type="ECO:0000256" key="1">
    <source>
        <dbReference type="ARBA" id="ARBA00004629"/>
    </source>
</evidence>
<evidence type="ECO:0000256" key="2">
    <source>
        <dbReference type="ARBA" id="ARBA00022454"/>
    </source>
</evidence>
<dbReference type="SMART" id="SM00220">
    <property type="entry name" value="S_TKc"/>
    <property type="match status" value="1"/>
</dbReference>
<dbReference type="PANTHER" id="PTHR14030:SF26">
    <property type="entry name" value="MITOTIC CHECKPOINT SERINE_THREONINE-PROTEIN KINASE BUB1"/>
    <property type="match status" value="1"/>
</dbReference>
<dbReference type="PROSITE" id="PS00107">
    <property type="entry name" value="PROTEIN_KINASE_ATP"/>
    <property type="match status" value="1"/>
</dbReference>
<dbReference type="Gene3D" id="1.25.40.430">
    <property type="match status" value="1"/>
</dbReference>
<feature type="compositionally biased region" description="Polar residues" evidence="9">
    <location>
        <begin position="423"/>
        <end position="437"/>
    </location>
</feature>
<dbReference type="InterPro" id="IPR000719">
    <property type="entry name" value="Prot_kinase_dom"/>
</dbReference>
<comment type="subcellular location">
    <subcellularLocation>
        <location evidence="1">Chromosome</location>
        <location evidence="1">Centromere</location>
        <location evidence="1">Kinetochore</location>
    </subcellularLocation>
</comment>
<accession>H0ZAG9</accession>
<dbReference type="SUPFAM" id="SSF56112">
    <property type="entry name" value="Protein kinase-like (PK-like)"/>
    <property type="match status" value="1"/>
</dbReference>
<reference evidence="12" key="3">
    <citation type="submission" date="2025-09" db="UniProtKB">
        <authorList>
            <consortium name="Ensembl"/>
        </authorList>
    </citation>
    <scope>IDENTIFICATION</scope>
</reference>
<dbReference type="STRING" id="59729.ENSTGUP00000007573"/>
<feature type="domain" description="BUB1 N-terminal" evidence="11">
    <location>
        <begin position="8"/>
        <end position="165"/>
    </location>
</feature>
<organism evidence="12 13">
    <name type="scientific">Taeniopygia guttata</name>
    <name type="common">Zebra finch</name>
    <name type="synonym">Poephila guttata</name>
    <dbReference type="NCBI Taxonomy" id="59729"/>
    <lineage>
        <taxon>Eukaryota</taxon>
        <taxon>Metazoa</taxon>
        <taxon>Chordata</taxon>
        <taxon>Craniata</taxon>
        <taxon>Vertebrata</taxon>
        <taxon>Euteleostomi</taxon>
        <taxon>Archelosauria</taxon>
        <taxon>Archosauria</taxon>
        <taxon>Dinosauria</taxon>
        <taxon>Saurischia</taxon>
        <taxon>Theropoda</taxon>
        <taxon>Coelurosauria</taxon>
        <taxon>Aves</taxon>
        <taxon>Neognathae</taxon>
        <taxon>Neoaves</taxon>
        <taxon>Telluraves</taxon>
        <taxon>Australaves</taxon>
        <taxon>Passeriformes</taxon>
        <taxon>Passeroidea</taxon>
        <taxon>Estrildidae</taxon>
        <taxon>Estrildinae</taxon>
        <taxon>Taeniopygia</taxon>
    </lineage>
</organism>
<dbReference type="Ensembl" id="ENSTGUT00000007651.2">
    <property type="protein sequence ID" value="ENSTGUP00000007573.2"/>
    <property type="gene ID" value="ENSTGUG00000007339.2"/>
</dbReference>
<dbReference type="Pfam" id="PF00069">
    <property type="entry name" value="Pkinase"/>
    <property type="match status" value="1"/>
</dbReference>
<dbReference type="InterPro" id="IPR017441">
    <property type="entry name" value="Protein_kinase_ATP_BS"/>
</dbReference>
<dbReference type="HOGENOM" id="CLU_296458_0_0_1"/>
<keyword evidence="4" id="KW-0995">Kinetochore</keyword>
<dbReference type="GO" id="GO:0005634">
    <property type="term" value="C:nucleus"/>
    <property type="evidence" value="ECO:0007669"/>
    <property type="project" value="TreeGrafter"/>
</dbReference>
<feature type="compositionally biased region" description="Low complexity" evidence="9">
    <location>
        <begin position="347"/>
        <end position="367"/>
    </location>
</feature>
<feature type="compositionally biased region" description="Basic and acidic residues" evidence="9">
    <location>
        <begin position="381"/>
        <end position="393"/>
    </location>
</feature>
<dbReference type="Pfam" id="PF08311">
    <property type="entry name" value="Mad3_BUB1_I"/>
    <property type="match status" value="1"/>
</dbReference>
<dbReference type="PANTHER" id="PTHR14030">
    <property type="entry name" value="MITOTIC CHECKPOINT SERINE/THREONINE-PROTEIN KINASE BUB1"/>
    <property type="match status" value="1"/>
</dbReference>
<feature type="binding site" evidence="7">
    <location>
        <position position="826"/>
    </location>
    <ligand>
        <name>ATP</name>
        <dbReference type="ChEBI" id="CHEBI:30616"/>
    </ligand>
</feature>
<feature type="region of interest" description="Disordered" evidence="9">
    <location>
        <begin position="408"/>
        <end position="437"/>
    </location>
</feature>
<protein>
    <submittedName>
        <fullName evidence="12">BUB1 mitotic checkpoint serine/threonine kinase</fullName>
    </submittedName>
</protein>
<dbReference type="GO" id="GO:0000776">
    <property type="term" value="C:kinetochore"/>
    <property type="evidence" value="ECO:0007669"/>
    <property type="project" value="UniProtKB-KW"/>
</dbReference>
<evidence type="ECO:0000256" key="9">
    <source>
        <dbReference type="SAM" id="MobiDB-lite"/>
    </source>
</evidence>
<feature type="region of interest" description="Disordered" evidence="9">
    <location>
        <begin position="548"/>
        <end position="568"/>
    </location>
</feature>
<dbReference type="GO" id="GO:0004672">
    <property type="term" value="F:protein kinase activity"/>
    <property type="evidence" value="ECO:0007669"/>
    <property type="project" value="InterPro"/>
</dbReference>
<dbReference type="CDD" id="cd14028">
    <property type="entry name" value="STKc_Bub1_vert"/>
    <property type="match status" value="1"/>
</dbReference>
<evidence type="ECO:0000256" key="6">
    <source>
        <dbReference type="ARBA" id="ARBA00023328"/>
    </source>
</evidence>
<keyword evidence="5 7" id="KW-0067">ATP-binding</keyword>
<evidence type="ECO:0000259" key="11">
    <source>
        <dbReference type="PROSITE" id="PS51489"/>
    </source>
</evidence>
<evidence type="ECO:0000256" key="5">
    <source>
        <dbReference type="ARBA" id="ARBA00022840"/>
    </source>
</evidence>
<evidence type="ECO:0000259" key="10">
    <source>
        <dbReference type="PROSITE" id="PS50011"/>
    </source>
</evidence>
<evidence type="ECO:0000313" key="13">
    <source>
        <dbReference type="Proteomes" id="UP000007754"/>
    </source>
</evidence>
<name>H0ZAG9_TAEGU</name>
<dbReference type="GO" id="GO:0007094">
    <property type="term" value="P:mitotic spindle assembly checkpoint signaling"/>
    <property type="evidence" value="ECO:0007669"/>
    <property type="project" value="InterPro"/>
</dbReference>
<dbReference type="FunCoup" id="H0ZAG9">
    <property type="interactions" value="356"/>
</dbReference>
<keyword evidence="3 7" id="KW-0547">Nucleotide-binding</keyword>
<evidence type="ECO:0000313" key="12">
    <source>
        <dbReference type="Ensembl" id="ENSTGUP00000007573.2"/>
    </source>
</evidence>
<feature type="region of interest" description="Disordered" evidence="9">
    <location>
        <begin position="455"/>
        <end position="482"/>
    </location>
</feature>
<dbReference type="AlphaFoldDB" id="H0ZAG9"/>
<sequence length="1092" mass="121656">MAEPRRNYEAQIRNYRGPDPLEPWDRYLQWAEGCLPLQEKQTCWPGLLEKLVQLFVSDKRYHQDPRFVSYCVKLAEFISSPCQYFEYLHGQGIGVKTSDFYLAWAQLLLKEGNVQGAAAVLQKGLLNQAQPQENLQQLHCSLQRNDPWNPPLQDTAVVKPLQTSHAANQMAPPKGVSSPNPCKTQGLDAADSQSFAAGKEVNYVTYVSKSEVAPKPPSGAAGWEQVPMYDKNLLLCEGSELSFEELRAKRYFRKYELLRRQQALEEEQKDSMRKKESAVLELQALQQKLDQLTQLSRSLEGTRLEPTVEPYQRVVPPPVKPSTSDIPVNCMAPAPGLDVPKGQALVPEQPQFQAPPATAPTRQPAKPLGNHIPATSPWEAPEEKDPAEARAEPGELQNSLLHPAFSAAPAQEQARPDPALPQSAGQLSPNKGFTGLTPTVNVKEASRVGNSSFAYGNASQATPNTSLGGAMGTTTPFKVQPSPTVHTKEALGVLMDMFQTPFLPEPSPLEDSEGQFEAFCIKSEPGECLKTSIVAPATPAFAIFEDEEEKENGRIPQHKNKPEGPRTFGDHPLTDCAAEGEAGTTEFLWDDYTVWNGPCSNKALAPSPDNTRDFARAAQLMSTPFNYLAAPSQPPLQDRACKENLPQMNLEFSGELHRQPKPKKLSPVLEHVPEQRGLHGNVLKQGTGIQGVAAAASQPLHEQTAQSRTGHSSCLGVDRCSQEMLCGAEQDRTAGSRRPAVLVENPWDKELIGKFLSKLPKPLHTYTNYFEWKSPLPFIKAKTELSLGSSSFHVDCLVGEGAFAQVYQASILDASNPQNNQKVIFKVQKPANPWEFYIATQLVERLSPSMHHLYIHFYSAHFFSNGSVLVGEFHNYGTLLNAVNVYKKLPEKVMPQALVIYFAVKILHMVEELHSCKIIHGDIKPDNFILGERFLENNTCDIDGLCHGLTLIDLGQSIDMKLFPEGTAFTARCETSGFQCVEMLTNKPWNYQTDYFGIAATVYCLLFGTYMRLKNDNGVWKPEGTFRRLANAELWKEFFESLLNIPSCHNLPSLRILCQKLKDLFCRSYAKEIKFLRNRLVVLLIEHKRSRK</sequence>
<keyword evidence="2" id="KW-0158">Chromosome</keyword>
<dbReference type="Gene3D" id="1.10.510.10">
    <property type="entry name" value="Transferase(Phosphotransferase) domain 1"/>
    <property type="match status" value="1"/>
</dbReference>